<evidence type="ECO:0000256" key="7">
    <source>
        <dbReference type="SAM" id="MobiDB-lite"/>
    </source>
</evidence>
<dbReference type="PROSITE" id="PS50030">
    <property type="entry name" value="UBA"/>
    <property type="match status" value="2"/>
</dbReference>
<evidence type="ECO:0000313" key="10">
    <source>
        <dbReference type="EMBL" id="RLM80524.1"/>
    </source>
</evidence>
<dbReference type="GO" id="GO:0031593">
    <property type="term" value="F:polyubiquitin modification-dependent protein binding"/>
    <property type="evidence" value="ECO:0007669"/>
    <property type="project" value="UniProtKB-UniRule"/>
</dbReference>
<dbReference type="GO" id="GO:0043161">
    <property type="term" value="P:proteasome-mediated ubiquitin-dependent protein catabolic process"/>
    <property type="evidence" value="ECO:0007669"/>
    <property type="project" value="UniProtKB-UniRule"/>
</dbReference>
<dbReference type="EMBL" id="PQIB02000012">
    <property type="protein sequence ID" value="RLM80524.1"/>
    <property type="molecule type" value="Genomic_DNA"/>
</dbReference>
<dbReference type="InterPro" id="IPR036353">
    <property type="entry name" value="XPC-bd_sf"/>
</dbReference>
<dbReference type="GO" id="GO:0043130">
    <property type="term" value="F:ubiquitin binding"/>
    <property type="evidence" value="ECO:0007669"/>
    <property type="project" value="UniProtKB-UniRule"/>
</dbReference>
<sequence length="396" mass="43046">MKLTVKTLKGTHFEIRVQPNDTIMAVKKNIEEKQGKDSYPWGQQLLIFNGQVLKDESTLDENKVSEDGFLVVMLSKSKTSGSSGASSAQPSSTPATRQPPPVDPPRQAPQPPLAATTTSQPEGPPAQAPSNTHDNAASNILSGSNLDTMINQLMEMGGGSWDRDTVQRALRAAYNNPERAVEYLYSGIPVTAEVAVPVGVQGGNTTDQPPTGEADLSGIPNSSPLNIFPQGGSNSGGGDGGGPLEFLRNNQQPMLQELSKKNPQILRLIQENHAEFLQLINEPFEDGEGYSNVSFHLCHFLKISRDFLEQPEQDEMPHAIHVTPEEQEAIGRLESMGFERARVIEAFFACDRNEELAANYLLEHAAFSGHLTQIDGDCHTALEVPNDGKVEKELTL</sequence>
<dbReference type="InterPro" id="IPR009060">
    <property type="entry name" value="UBA-like_sf"/>
</dbReference>
<dbReference type="InterPro" id="IPR000626">
    <property type="entry name" value="Ubiquitin-like_dom"/>
</dbReference>
<dbReference type="Gene3D" id="1.10.10.540">
    <property type="entry name" value="XPC-binding domain"/>
    <property type="match status" value="1"/>
</dbReference>
<dbReference type="InterPro" id="IPR004806">
    <property type="entry name" value="Rad23"/>
</dbReference>
<keyword evidence="3 6" id="KW-0227">DNA damage</keyword>
<proteinExistence type="inferred from homology"/>
<dbReference type="GO" id="GO:0003684">
    <property type="term" value="F:damaged DNA binding"/>
    <property type="evidence" value="ECO:0007669"/>
    <property type="project" value="UniProtKB-UniRule"/>
</dbReference>
<keyword evidence="5 6" id="KW-0539">Nucleus</keyword>
<evidence type="ECO:0000256" key="2">
    <source>
        <dbReference type="ARBA" id="ARBA00022737"/>
    </source>
</evidence>
<evidence type="ECO:0000259" key="8">
    <source>
        <dbReference type="PROSITE" id="PS50030"/>
    </source>
</evidence>
<dbReference type="Pfam" id="PF00240">
    <property type="entry name" value="ubiquitin"/>
    <property type="match status" value="1"/>
</dbReference>
<dbReference type="CDD" id="cd01805">
    <property type="entry name" value="Ubl_Rad23"/>
    <property type="match status" value="1"/>
</dbReference>
<dbReference type="NCBIfam" id="TIGR00601">
    <property type="entry name" value="rad23"/>
    <property type="match status" value="1"/>
</dbReference>
<dbReference type="PANTHER" id="PTHR10621:SF0">
    <property type="entry name" value="UV EXCISION REPAIR PROTEIN RAD23"/>
    <property type="match status" value="1"/>
</dbReference>
<gene>
    <name evidence="10" type="ORF">C2845_PM12G04690</name>
</gene>
<evidence type="ECO:0000259" key="9">
    <source>
        <dbReference type="PROSITE" id="PS50053"/>
    </source>
</evidence>
<comment type="function">
    <text evidence="6">Multiubiquitin chain receptor involved in modulation of proteasomal degradation. Involved in nucleotide excision repair.</text>
</comment>
<keyword evidence="2" id="KW-0677">Repeat</keyword>
<evidence type="ECO:0000313" key="11">
    <source>
        <dbReference type="Proteomes" id="UP000275267"/>
    </source>
</evidence>
<reference evidence="11" key="1">
    <citation type="journal article" date="2019" name="Nat. Commun.">
        <title>The genome of broomcorn millet.</title>
        <authorList>
            <person name="Zou C."/>
            <person name="Miki D."/>
            <person name="Li D."/>
            <person name="Tang Q."/>
            <person name="Xiao L."/>
            <person name="Rajput S."/>
            <person name="Deng P."/>
            <person name="Jia W."/>
            <person name="Huang R."/>
            <person name="Zhang M."/>
            <person name="Sun Y."/>
            <person name="Hu J."/>
            <person name="Fu X."/>
            <person name="Schnable P.S."/>
            <person name="Li F."/>
            <person name="Zhang H."/>
            <person name="Feng B."/>
            <person name="Zhu X."/>
            <person name="Liu R."/>
            <person name="Schnable J.C."/>
            <person name="Zhu J.-K."/>
            <person name="Zhang H."/>
        </authorList>
    </citation>
    <scope>NUCLEOTIDE SEQUENCE [LARGE SCALE GENOMIC DNA]</scope>
</reference>
<feature type="domain" description="Ubiquitin-like" evidence="9">
    <location>
        <begin position="1"/>
        <end position="79"/>
    </location>
</feature>
<dbReference type="GO" id="GO:0070628">
    <property type="term" value="F:proteasome binding"/>
    <property type="evidence" value="ECO:0007669"/>
    <property type="project" value="TreeGrafter"/>
</dbReference>
<dbReference type="GO" id="GO:0005654">
    <property type="term" value="C:nucleoplasm"/>
    <property type="evidence" value="ECO:0007669"/>
    <property type="project" value="TreeGrafter"/>
</dbReference>
<protein>
    <recommendedName>
        <fullName evidence="6">Ubiquitin receptor RAD23</fullName>
    </recommendedName>
    <alternativeName>
        <fullName evidence="6">DNA repair protein RAD23</fullName>
    </alternativeName>
</protein>
<feature type="compositionally biased region" description="Polar residues" evidence="7">
    <location>
        <begin position="128"/>
        <end position="141"/>
    </location>
</feature>
<dbReference type="PANTHER" id="PTHR10621">
    <property type="entry name" value="UV EXCISION REPAIR PROTEIN RAD23"/>
    <property type="match status" value="1"/>
</dbReference>
<dbReference type="Gene3D" id="1.10.8.10">
    <property type="entry name" value="DNA helicase RuvA subunit, C-terminal domain"/>
    <property type="match status" value="2"/>
</dbReference>
<dbReference type="SUPFAM" id="SSF46934">
    <property type="entry name" value="UBA-like"/>
    <property type="match status" value="2"/>
</dbReference>
<keyword evidence="11" id="KW-1185">Reference proteome</keyword>
<comment type="subcellular location">
    <subcellularLocation>
        <location evidence="6">Nucleus</location>
    </subcellularLocation>
    <subcellularLocation>
        <location evidence="6">Cytoplasm</location>
    </subcellularLocation>
</comment>
<evidence type="ECO:0000256" key="5">
    <source>
        <dbReference type="ARBA" id="ARBA00023242"/>
    </source>
</evidence>
<feature type="domain" description="UBA" evidence="8">
    <location>
        <begin position="324"/>
        <end position="364"/>
    </location>
</feature>
<dbReference type="InterPro" id="IPR015940">
    <property type="entry name" value="UBA"/>
</dbReference>
<dbReference type="STRING" id="4540.A0A3L6QIW5"/>
<feature type="domain" description="UBA" evidence="8">
    <location>
        <begin position="145"/>
        <end position="187"/>
    </location>
</feature>
<dbReference type="Proteomes" id="UP000275267">
    <property type="component" value="Unassembled WGS sequence"/>
</dbReference>
<feature type="compositionally biased region" description="Low complexity" evidence="7">
    <location>
        <begin position="78"/>
        <end position="96"/>
    </location>
</feature>
<evidence type="ECO:0000256" key="3">
    <source>
        <dbReference type="ARBA" id="ARBA00022763"/>
    </source>
</evidence>
<evidence type="ECO:0000256" key="4">
    <source>
        <dbReference type="ARBA" id="ARBA00023204"/>
    </source>
</evidence>
<comment type="caution">
    <text evidence="10">The sequence shown here is derived from an EMBL/GenBank/DDBJ whole genome shotgun (WGS) entry which is preliminary data.</text>
</comment>
<dbReference type="AlphaFoldDB" id="A0A3L6QIW5"/>
<dbReference type="Pfam" id="PF00627">
    <property type="entry name" value="UBA"/>
    <property type="match status" value="2"/>
</dbReference>
<evidence type="ECO:0000256" key="6">
    <source>
        <dbReference type="RuleBase" id="RU367049"/>
    </source>
</evidence>
<dbReference type="SUPFAM" id="SSF54236">
    <property type="entry name" value="Ubiquitin-like"/>
    <property type="match status" value="1"/>
</dbReference>
<feature type="compositionally biased region" description="Pro residues" evidence="7">
    <location>
        <begin position="97"/>
        <end position="112"/>
    </location>
</feature>
<dbReference type="SMART" id="SM00213">
    <property type="entry name" value="UBQ"/>
    <property type="match status" value="1"/>
</dbReference>
<dbReference type="InterPro" id="IPR029071">
    <property type="entry name" value="Ubiquitin-like_domsf"/>
</dbReference>
<feature type="region of interest" description="Disordered" evidence="7">
    <location>
        <begin position="78"/>
        <end position="141"/>
    </location>
</feature>
<keyword evidence="4 6" id="KW-0234">DNA repair</keyword>
<dbReference type="Pfam" id="PF09280">
    <property type="entry name" value="XPC-binding"/>
    <property type="match status" value="1"/>
</dbReference>
<dbReference type="OrthoDB" id="419317at2759"/>
<name>A0A3L6QIW5_PANMI</name>
<dbReference type="FunFam" id="3.10.20.90:FF:000069">
    <property type="entry name" value="UV excision repair protein RAD23"/>
    <property type="match status" value="1"/>
</dbReference>
<comment type="similarity">
    <text evidence="1 6">Belongs to the RAD23 family.</text>
</comment>
<dbReference type="FunFam" id="1.10.8.10:FF:000002">
    <property type="entry name" value="UV excision repair protein RAD23 homolog"/>
    <property type="match status" value="1"/>
</dbReference>
<dbReference type="InterPro" id="IPR015360">
    <property type="entry name" value="XPC-bd"/>
</dbReference>
<dbReference type="SUPFAM" id="SSF101238">
    <property type="entry name" value="XPC-binding domain"/>
    <property type="match status" value="1"/>
</dbReference>
<dbReference type="PRINTS" id="PR01839">
    <property type="entry name" value="RAD23PROTEIN"/>
</dbReference>
<organism evidence="10 11">
    <name type="scientific">Panicum miliaceum</name>
    <name type="common">Proso millet</name>
    <name type="synonym">Broomcorn millet</name>
    <dbReference type="NCBI Taxonomy" id="4540"/>
    <lineage>
        <taxon>Eukaryota</taxon>
        <taxon>Viridiplantae</taxon>
        <taxon>Streptophyta</taxon>
        <taxon>Embryophyta</taxon>
        <taxon>Tracheophyta</taxon>
        <taxon>Spermatophyta</taxon>
        <taxon>Magnoliopsida</taxon>
        <taxon>Liliopsida</taxon>
        <taxon>Poales</taxon>
        <taxon>Poaceae</taxon>
        <taxon>PACMAD clade</taxon>
        <taxon>Panicoideae</taxon>
        <taxon>Panicodae</taxon>
        <taxon>Paniceae</taxon>
        <taxon>Panicinae</taxon>
        <taxon>Panicum</taxon>
        <taxon>Panicum sect. Panicum</taxon>
    </lineage>
</organism>
<dbReference type="GO" id="GO:0006289">
    <property type="term" value="P:nucleotide-excision repair"/>
    <property type="evidence" value="ECO:0007669"/>
    <property type="project" value="UniProtKB-UniRule"/>
</dbReference>
<dbReference type="FunFam" id="1.10.8.10:FF:000003">
    <property type="entry name" value="UV excision repair protein RAD23 homolog"/>
    <property type="match status" value="1"/>
</dbReference>
<dbReference type="Gene3D" id="3.10.20.90">
    <property type="entry name" value="Phosphatidylinositol 3-kinase Catalytic Subunit, Chain A, domain 1"/>
    <property type="match status" value="1"/>
</dbReference>
<evidence type="ECO:0000256" key="1">
    <source>
        <dbReference type="ARBA" id="ARBA00009878"/>
    </source>
</evidence>
<dbReference type="SMART" id="SM00165">
    <property type="entry name" value="UBA"/>
    <property type="match status" value="2"/>
</dbReference>
<dbReference type="GO" id="GO:0005829">
    <property type="term" value="C:cytosol"/>
    <property type="evidence" value="ECO:0007669"/>
    <property type="project" value="TreeGrafter"/>
</dbReference>
<dbReference type="PROSITE" id="PS50053">
    <property type="entry name" value="UBIQUITIN_2"/>
    <property type="match status" value="1"/>
</dbReference>
<keyword evidence="6" id="KW-0963">Cytoplasm</keyword>
<accession>A0A3L6QIW5</accession>